<feature type="signal peptide" evidence="9">
    <location>
        <begin position="1"/>
        <end position="44"/>
    </location>
</feature>
<dbReference type="PANTHER" id="PTHR11177:SF317">
    <property type="entry name" value="CHITINASE 12-RELATED"/>
    <property type="match status" value="1"/>
</dbReference>
<dbReference type="EMBL" id="RJVJ01000001">
    <property type="protein sequence ID" value="ROR44564.1"/>
    <property type="molecule type" value="Genomic_DNA"/>
</dbReference>
<evidence type="ECO:0000313" key="12">
    <source>
        <dbReference type="EMBL" id="RPE35008.1"/>
    </source>
</evidence>
<feature type="domain" description="GH18" evidence="10">
    <location>
        <begin position="58"/>
        <end position="494"/>
    </location>
</feature>
<dbReference type="GO" id="GO:0008843">
    <property type="term" value="F:endochitinase activity"/>
    <property type="evidence" value="ECO:0007669"/>
    <property type="project" value="UniProtKB-EC"/>
</dbReference>
<evidence type="ECO:0000259" key="10">
    <source>
        <dbReference type="PROSITE" id="PS51910"/>
    </source>
</evidence>
<sequence>MLRSVSPQSPARRRPKSWAALAAGTAASLLLGGTLALTGGTAQAAPTNSTGAPATSGGIKVAYFDQWSIYSNAYYLKTMQDTGAAGKLDYIIYDFANINPTTLSCFEANKAASQNEDDPNAGDGAGDSFADYQKSFGADISVDGVGDTWNQPIVGNFNQIKKLKAKNPNLKVLMSIGGWTYSKYFSDAAATDASRKKLVSSCIDMFIKGNLPSEGGYGGPGTGAGIFDGFDLDWEYPGGNGHTGNHSSPNDKQNFTALLAEFRSQLDAQGKTDGKTYGLAAAVGAGQDKIKYVETDKIGQYLTFLDIMTYDMHGGWEAQGPTNHQAPIYTNPNDPMNPVPGGNGKYSVDAAVKAYTVGDPQYGIAGGFPAKKINVGVPFYYRGWTGVSAGNSHGLFQKASAPAPGGTYSGGVAGIKMYKELNGFVDNPSYTYWDDTAKAAYFYDGTTFWSGENAQSIQAKLDYAHCNGLGGSFMFSMYDLGTQTALFDKTVTATNGSAANCPAAPTQSASPSASASQSASPSASASASTSPSQSASPSASASASSSASTGACAGAPSWSASAVYASPTKVSWKGHYYTNKWWTTNEDPSLSGQWGAWTDNGAC</sequence>
<gene>
    <name evidence="12" type="ORF">EDD38_3353</name>
    <name evidence="11" type="ORF">EDD39_2767</name>
</gene>
<feature type="chain" id="PRO_5044596171" description="chitinase" evidence="9">
    <location>
        <begin position="45"/>
        <end position="603"/>
    </location>
</feature>
<dbReference type="SMART" id="SM00495">
    <property type="entry name" value="ChtBD3"/>
    <property type="match status" value="1"/>
</dbReference>
<dbReference type="InterPro" id="IPR001223">
    <property type="entry name" value="Glyco_hydro18_cat"/>
</dbReference>
<evidence type="ECO:0000256" key="7">
    <source>
        <dbReference type="RuleBase" id="RU000489"/>
    </source>
</evidence>
<dbReference type="InterPro" id="IPR036573">
    <property type="entry name" value="CBM_sf_5/12"/>
</dbReference>
<evidence type="ECO:0000313" key="14">
    <source>
        <dbReference type="Proteomes" id="UP000267408"/>
    </source>
</evidence>
<keyword evidence="9" id="KW-0732">Signal</keyword>
<evidence type="ECO:0000313" key="11">
    <source>
        <dbReference type="EMBL" id="ROR44564.1"/>
    </source>
</evidence>
<comment type="caution">
    <text evidence="12">The sequence shown here is derived from an EMBL/GenBank/DDBJ whole genome shotgun (WGS) entry which is preliminary data.</text>
</comment>
<dbReference type="SUPFAM" id="SSF51055">
    <property type="entry name" value="Carbohydrate binding domain"/>
    <property type="match status" value="1"/>
</dbReference>
<evidence type="ECO:0000256" key="3">
    <source>
        <dbReference type="ARBA" id="ARBA00022801"/>
    </source>
</evidence>
<feature type="region of interest" description="Disordered" evidence="8">
    <location>
        <begin position="499"/>
        <end position="540"/>
    </location>
</feature>
<keyword evidence="5" id="KW-0119">Carbohydrate metabolism</keyword>
<dbReference type="InterPro" id="IPR001579">
    <property type="entry name" value="Glyco_hydro_18_chit_AS"/>
</dbReference>
<accession>A0A8G1UKA3</accession>
<evidence type="ECO:0000256" key="6">
    <source>
        <dbReference type="ARBA" id="ARBA00023295"/>
    </source>
</evidence>
<dbReference type="GO" id="GO:0030246">
    <property type="term" value="F:carbohydrate binding"/>
    <property type="evidence" value="ECO:0007669"/>
    <property type="project" value="InterPro"/>
</dbReference>
<accession>A0A3N4RNL2</accession>
<dbReference type="CDD" id="cd12215">
    <property type="entry name" value="ChiC_BD"/>
    <property type="match status" value="1"/>
</dbReference>
<organism evidence="12 13">
    <name type="scientific">Kitasatospora cineracea</name>
    <dbReference type="NCBI Taxonomy" id="88074"/>
    <lineage>
        <taxon>Bacteria</taxon>
        <taxon>Bacillati</taxon>
        <taxon>Actinomycetota</taxon>
        <taxon>Actinomycetes</taxon>
        <taxon>Kitasatosporales</taxon>
        <taxon>Streptomycetaceae</taxon>
        <taxon>Kitasatospora</taxon>
    </lineage>
</organism>
<dbReference type="RefSeq" id="WP_123555939.1">
    <property type="nucleotide sequence ID" value="NZ_JBEYIY010000010.1"/>
</dbReference>
<dbReference type="PROSITE" id="PS01095">
    <property type="entry name" value="GH18_1"/>
    <property type="match status" value="1"/>
</dbReference>
<evidence type="ECO:0000256" key="2">
    <source>
        <dbReference type="ARBA" id="ARBA00012729"/>
    </source>
</evidence>
<dbReference type="Proteomes" id="UP000266906">
    <property type="component" value="Unassembled WGS sequence"/>
</dbReference>
<dbReference type="EMBL" id="RKQG01000001">
    <property type="protein sequence ID" value="RPE35008.1"/>
    <property type="molecule type" value="Genomic_DNA"/>
</dbReference>
<dbReference type="SUPFAM" id="SSF54556">
    <property type="entry name" value="Chitinase insertion domain"/>
    <property type="match status" value="1"/>
</dbReference>
<dbReference type="SMART" id="SM00636">
    <property type="entry name" value="Glyco_18"/>
    <property type="match status" value="1"/>
</dbReference>
<evidence type="ECO:0000313" key="13">
    <source>
        <dbReference type="Proteomes" id="UP000266906"/>
    </source>
</evidence>
<keyword evidence="3 7" id="KW-0378">Hydrolase</keyword>
<dbReference type="EC" id="3.2.1.14" evidence="2"/>
<dbReference type="InterPro" id="IPR017853">
    <property type="entry name" value="GH"/>
</dbReference>
<dbReference type="SUPFAM" id="SSF51445">
    <property type="entry name" value="(Trans)glycosidases"/>
    <property type="match status" value="1"/>
</dbReference>
<dbReference type="InterPro" id="IPR003610">
    <property type="entry name" value="CBM5/12"/>
</dbReference>
<dbReference type="CDD" id="cd06548">
    <property type="entry name" value="GH18_chitinase"/>
    <property type="match status" value="1"/>
</dbReference>
<dbReference type="GO" id="GO:0005975">
    <property type="term" value="P:carbohydrate metabolic process"/>
    <property type="evidence" value="ECO:0007669"/>
    <property type="project" value="InterPro"/>
</dbReference>
<evidence type="ECO:0000256" key="5">
    <source>
        <dbReference type="ARBA" id="ARBA00023277"/>
    </source>
</evidence>
<evidence type="ECO:0000256" key="4">
    <source>
        <dbReference type="ARBA" id="ARBA00023024"/>
    </source>
</evidence>
<dbReference type="Gene3D" id="2.10.10.20">
    <property type="entry name" value="Carbohydrate-binding module superfamily 5/12"/>
    <property type="match status" value="1"/>
</dbReference>
<keyword evidence="13" id="KW-1185">Reference proteome</keyword>
<dbReference type="PANTHER" id="PTHR11177">
    <property type="entry name" value="CHITINASE"/>
    <property type="match status" value="1"/>
</dbReference>
<evidence type="ECO:0000256" key="1">
    <source>
        <dbReference type="ARBA" id="ARBA00000822"/>
    </source>
</evidence>
<keyword evidence="6 7" id="KW-0326">Glycosidase</keyword>
<proteinExistence type="predicted"/>
<comment type="catalytic activity">
    <reaction evidence="1">
        <text>Random endo-hydrolysis of N-acetyl-beta-D-glucosaminide (1-&gt;4)-beta-linkages in chitin and chitodextrins.</text>
        <dbReference type="EC" id="3.2.1.14"/>
    </reaction>
</comment>
<keyword evidence="4" id="KW-0624">Polysaccharide degradation</keyword>
<dbReference type="PROSITE" id="PS51910">
    <property type="entry name" value="GH18_2"/>
    <property type="match status" value="1"/>
</dbReference>
<dbReference type="InterPro" id="IPR011583">
    <property type="entry name" value="Chitinase_II/V-like_cat"/>
</dbReference>
<dbReference type="InterPro" id="IPR029070">
    <property type="entry name" value="Chitinase_insertion_sf"/>
</dbReference>
<dbReference type="AlphaFoldDB" id="A0A3N4RNL2"/>
<dbReference type="Gene3D" id="3.20.20.80">
    <property type="entry name" value="Glycosidases"/>
    <property type="match status" value="1"/>
</dbReference>
<name>A0A3N4RNL2_9ACTN</name>
<dbReference type="GO" id="GO:0005576">
    <property type="term" value="C:extracellular region"/>
    <property type="evidence" value="ECO:0007669"/>
    <property type="project" value="InterPro"/>
</dbReference>
<reference evidence="13 14" key="1">
    <citation type="submission" date="2018-11" db="EMBL/GenBank/DDBJ databases">
        <title>Sequencing the genomes of 1000 actinobacteria strains.</title>
        <authorList>
            <person name="Klenk H.-P."/>
        </authorList>
    </citation>
    <scope>NUCLEOTIDE SEQUENCE [LARGE SCALE GENOMIC DNA]</scope>
    <source>
        <strain evidence="11 14">DSM 44780</strain>
        <strain evidence="12 13">DSM 44781</strain>
    </source>
</reference>
<dbReference type="Proteomes" id="UP000267408">
    <property type="component" value="Unassembled WGS sequence"/>
</dbReference>
<protein>
    <recommendedName>
        <fullName evidence="2">chitinase</fullName>
        <ecNumber evidence="2">3.2.1.14</ecNumber>
    </recommendedName>
</protein>
<evidence type="ECO:0000256" key="9">
    <source>
        <dbReference type="SAM" id="SignalP"/>
    </source>
</evidence>
<dbReference type="GO" id="GO:0008061">
    <property type="term" value="F:chitin binding"/>
    <property type="evidence" value="ECO:0007669"/>
    <property type="project" value="InterPro"/>
</dbReference>
<dbReference type="OrthoDB" id="3882626at2"/>
<dbReference type="GO" id="GO:0006032">
    <property type="term" value="P:chitin catabolic process"/>
    <property type="evidence" value="ECO:0007669"/>
    <property type="project" value="UniProtKB-KW"/>
</dbReference>
<dbReference type="Pfam" id="PF00704">
    <property type="entry name" value="Glyco_hydro_18"/>
    <property type="match status" value="1"/>
</dbReference>
<evidence type="ECO:0000256" key="8">
    <source>
        <dbReference type="SAM" id="MobiDB-lite"/>
    </source>
</evidence>
<dbReference type="InterPro" id="IPR050314">
    <property type="entry name" value="Glycosyl_Hydrlase_18"/>
</dbReference>
<dbReference type="Gene3D" id="3.10.50.10">
    <property type="match status" value="1"/>
</dbReference>
<keyword evidence="4" id="KW-0146">Chitin degradation</keyword>
<feature type="compositionally biased region" description="Low complexity" evidence="8">
    <location>
        <begin position="501"/>
        <end position="540"/>
    </location>
</feature>